<protein>
    <recommendedName>
        <fullName evidence="3 11">Shikimate kinase</fullName>
        <shortName evidence="11">SK</shortName>
        <ecNumber evidence="3 11">2.7.1.71</ecNumber>
    </recommendedName>
</protein>
<keyword evidence="11" id="KW-0460">Magnesium</keyword>
<comment type="caution">
    <text evidence="12">The sequence shown here is derived from an EMBL/GenBank/DDBJ whole genome shotgun (WGS) entry which is preliminary data.</text>
</comment>
<dbReference type="GO" id="GO:0008652">
    <property type="term" value="P:amino acid biosynthetic process"/>
    <property type="evidence" value="ECO:0007669"/>
    <property type="project" value="UniProtKB-KW"/>
</dbReference>
<proteinExistence type="inferred from homology"/>
<dbReference type="Gene3D" id="3.40.50.300">
    <property type="entry name" value="P-loop containing nucleotide triphosphate hydrolases"/>
    <property type="match status" value="1"/>
</dbReference>
<evidence type="ECO:0000256" key="6">
    <source>
        <dbReference type="ARBA" id="ARBA00022741"/>
    </source>
</evidence>
<feature type="binding site" evidence="11">
    <location>
        <position position="27"/>
    </location>
    <ligand>
        <name>Mg(2+)</name>
        <dbReference type="ChEBI" id="CHEBI:18420"/>
    </ligand>
</feature>
<feature type="binding site" evidence="11">
    <location>
        <begin position="23"/>
        <end position="28"/>
    </location>
    <ligand>
        <name>ATP</name>
        <dbReference type="ChEBI" id="CHEBI:30616"/>
    </ligand>
</feature>
<keyword evidence="6 11" id="KW-0547">Nucleotide-binding</keyword>
<evidence type="ECO:0000256" key="5">
    <source>
        <dbReference type="ARBA" id="ARBA00022679"/>
    </source>
</evidence>
<dbReference type="PROSITE" id="PS01128">
    <property type="entry name" value="SHIKIMATE_KINASE"/>
    <property type="match status" value="1"/>
</dbReference>
<keyword evidence="8 11" id="KW-0067">ATP-binding</keyword>
<dbReference type="RefSeq" id="WP_131991180.1">
    <property type="nucleotide sequence ID" value="NZ_SMGK01000001.1"/>
</dbReference>
<evidence type="ECO:0000256" key="7">
    <source>
        <dbReference type="ARBA" id="ARBA00022777"/>
    </source>
</evidence>
<dbReference type="PANTHER" id="PTHR21087:SF16">
    <property type="entry name" value="SHIKIMATE KINASE 1, CHLOROPLASTIC"/>
    <property type="match status" value="1"/>
</dbReference>
<dbReference type="SUPFAM" id="SSF52540">
    <property type="entry name" value="P-loop containing nucleoside triphosphate hydrolases"/>
    <property type="match status" value="1"/>
</dbReference>
<keyword evidence="9 11" id="KW-0057">Aromatic amino acid biosynthesis</keyword>
<feature type="binding site" evidence="11">
    <location>
        <position position="69"/>
    </location>
    <ligand>
        <name>substrate</name>
    </ligand>
</feature>
<evidence type="ECO:0000256" key="4">
    <source>
        <dbReference type="ARBA" id="ARBA00022605"/>
    </source>
</evidence>
<feature type="binding site" evidence="11">
    <location>
        <position position="150"/>
    </location>
    <ligand>
        <name>substrate</name>
    </ligand>
</feature>
<dbReference type="GO" id="GO:0005829">
    <property type="term" value="C:cytosol"/>
    <property type="evidence" value="ECO:0007669"/>
    <property type="project" value="TreeGrafter"/>
</dbReference>
<evidence type="ECO:0000256" key="2">
    <source>
        <dbReference type="ARBA" id="ARBA00006997"/>
    </source>
</evidence>
<evidence type="ECO:0000313" key="12">
    <source>
        <dbReference type="EMBL" id="TCK75426.1"/>
    </source>
</evidence>
<dbReference type="GO" id="GO:0009423">
    <property type="term" value="P:chorismate biosynthetic process"/>
    <property type="evidence" value="ECO:0007669"/>
    <property type="project" value="UniProtKB-UniRule"/>
</dbReference>
<dbReference type="InterPro" id="IPR031322">
    <property type="entry name" value="Shikimate/glucono_kinase"/>
</dbReference>
<dbReference type="EMBL" id="SMGK01000001">
    <property type="protein sequence ID" value="TCK75426.1"/>
    <property type="molecule type" value="Genomic_DNA"/>
</dbReference>
<keyword evidence="7 11" id="KW-0418">Kinase</keyword>
<dbReference type="CDD" id="cd00464">
    <property type="entry name" value="SK"/>
    <property type="match status" value="1"/>
</dbReference>
<evidence type="ECO:0000256" key="3">
    <source>
        <dbReference type="ARBA" id="ARBA00012154"/>
    </source>
</evidence>
<dbReference type="InterPro" id="IPR000623">
    <property type="entry name" value="Shikimate_kinase/TSH1"/>
</dbReference>
<comment type="subunit">
    <text evidence="11">Monomer.</text>
</comment>
<feature type="binding site" evidence="11">
    <location>
        <position position="45"/>
    </location>
    <ligand>
        <name>substrate</name>
    </ligand>
</feature>
<keyword evidence="11" id="KW-0963">Cytoplasm</keyword>
<organism evidence="12 13">
    <name type="scientific">Acidipila rosea</name>
    <dbReference type="NCBI Taxonomy" id="768535"/>
    <lineage>
        <taxon>Bacteria</taxon>
        <taxon>Pseudomonadati</taxon>
        <taxon>Acidobacteriota</taxon>
        <taxon>Terriglobia</taxon>
        <taxon>Terriglobales</taxon>
        <taxon>Acidobacteriaceae</taxon>
        <taxon>Acidipila</taxon>
    </lineage>
</organism>
<feature type="binding site" evidence="11">
    <location>
        <position position="91"/>
    </location>
    <ligand>
        <name>substrate</name>
    </ligand>
</feature>
<evidence type="ECO:0000256" key="9">
    <source>
        <dbReference type="ARBA" id="ARBA00023141"/>
    </source>
</evidence>
<dbReference type="InterPro" id="IPR027417">
    <property type="entry name" value="P-loop_NTPase"/>
</dbReference>
<comment type="caution">
    <text evidence="11">Lacks conserved residue(s) required for the propagation of feature annotation.</text>
</comment>
<evidence type="ECO:0000256" key="11">
    <source>
        <dbReference type="HAMAP-Rule" id="MF_00109"/>
    </source>
</evidence>
<feature type="binding site" evidence="11">
    <location>
        <position position="134"/>
    </location>
    <ligand>
        <name>ATP</name>
        <dbReference type="ChEBI" id="CHEBI:30616"/>
    </ligand>
</feature>
<comment type="cofactor">
    <cofactor evidence="11">
        <name>Mg(2+)</name>
        <dbReference type="ChEBI" id="CHEBI:18420"/>
    </cofactor>
    <text evidence="11">Binds 1 Mg(2+) ion per subunit.</text>
</comment>
<accession>A0A4R1LAG4</accession>
<dbReference type="EC" id="2.7.1.71" evidence="3 11"/>
<dbReference type="GO" id="GO:0000287">
    <property type="term" value="F:magnesium ion binding"/>
    <property type="evidence" value="ECO:0007669"/>
    <property type="project" value="UniProtKB-UniRule"/>
</dbReference>
<dbReference type="UniPathway" id="UPA00053">
    <property type="reaction ID" value="UER00088"/>
</dbReference>
<evidence type="ECO:0000256" key="10">
    <source>
        <dbReference type="ARBA" id="ARBA00048567"/>
    </source>
</evidence>
<dbReference type="GO" id="GO:0009073">
    <property type="term" value="P:aromatic amino acid family biosynthetic process"/>
    <property type="evidence" value="ECO:0007669"/>
    <property type="project" value="UniProtKB-KW"/>
</dbReference>
<sequence>MEHTEAGSLNRKIERVVLAGFMGAGKSTVGRLLARQLGWQFFDADEVIQVRNQATIAEIFSSGGEAVFRRLEAETIHSLLVESHSVISLGGGALETSETRELLLTDPATFLVFLDAPLDILLQRCEQQPGAAIRPVLLEREKLQERFARRLPHFRRAHLIVPTSGISPTETAMKIAAALPVDKTIGTEKVGQDLEHQN</sequence>
<keyword evidence="11" id="KW-0479">Metal-binding</keyword>
<comment type="pathway">
    <text evidence="1 11">Metabolic intermediate biosynthesis; chorismate biosynthesis; chorismate from D-erythrose 4-phosphate and phosphoenolpyruvate: step 5/7.</text>
</comment>
<dbReference type="AlphaFoldDB" id="A0A4R1LAG4"/>
<dbReference type="InterPro" id="IPR023000">
    <property type="entry name" value="Shikimate_kinase_CS"/>
</dbReference>
<evidence type="ECO:0000313" key="13">
    <source>
        <dbReference type="Proteomes" id="UP000295210"/>
    </source>
</evidence>
<evidence type="ECO:0000256" key="1">
    <source>
        <dbReference type="ARBA" id="ARBA00004842"/>
    </source>
</evidence>
<reference evidence="12 13" key="1">
    <citation type="submission" date="2019-03" db="EMBL/GenBank/DDBJ databases">
        <title>Genomic Encyclopedia of Type Strains, Phase IV (KMG-IV): sequencing the most valuable type-strain genomes for metagenomic binning, comparative biology and taxonomic classification.</title>
        <authorList>
            <person name="Goeker M."/>
        </authorList>
    </citation>
    <scope>NUCLEOTIDE SEQUENCE [LARGE SCALE GENOMIC DNA]</scope>
    <source>
        <strain evidence="12 13">DSM 103428</strain>
    </source>
</reference>
<keyword evidence="5 11" id="KW-0808">Transferase</keyword>
<dbReference type="OrthoDB" id="9800332at2"/>
<dbReference type="HAMAP" id="MF_00109">
    <property type="entry name" value="Shikimate_kinase"/>
    <property type="match status" value="1"/>
</dbReference>
<comment type="catalytic activity">
    <reaction evidence="10 11">
        <text>shikimate + ATP = 3-phosphoshikimate + ADP + H(+)</text>
        <dbReference type="Rhea" id="RHEA:13121"/>
        <dbReference type="ChEBI" id="CHEBI:15378"/>
        <dbReference type="ChEBI" id="CHEBI:30616"/>
        <dbReference type="ChEBI" id="CHEBI:36208"/>
        <dbReference type="ChEBI" id="CHEBI:145989"/>
        <dbReference type="ChEBI" id="CHEBI:456216"/>
        <dbReference type="EC" id="2.7.1.71"/>
    </reaction>
</comment>
<comment type="similarity">
    <text evidence="2 11">Belongs to the shikimate kinase family.</text>
</comment>
<dbReference type="Proteomes" id="UP000295210">
    <property type="component" value="Unassembled WGS sequence"/>
</dbReference>
<gene>
    <name evidence="11" type="primary">aroK</name>
    <name evidence="12" type="ORF">C7378_0409</name>
</gene>
<dbReference type="Pfam" id="PF01202">
    <property type="entry name" value="SKI"/>
    <property type="match status" value="1"/>
</dbReference>
<dbReference type="GO" id="GO:0004765">
    <property type="term" value="F:shikimate kinase activity"/>
    <property type="evidence" value="ECO:0007669"/>
    <property type="project" value="UniProtKB-UniRule"/>
</dbReference>
<keyword evidence="13" id="KW-1185">Reference proteome</keyword>
<name>A0A4R1LAG4_9BACT</name>
<dbReference type="PANTHER" id="PTHR21087">
    <property type="entry name" value="SHIKIMATE KINASE"/>
    <property type="match status" value="1"/>
</dbReference>
<evidence type="ECO:0000256" key="8">
    <source>
        <dbReference type="ARBA" id="ARBA00022840"/>
    </source>
</evidence>
<keyword evidence="4 11" id="KW-0028">Amino-acid biosynthesis</keyword>
<dbReference type="PRINTS" id="PR01100">
    <property type="entry name" value="SHIKIMTKNASE"/>
</dbReference>
<comment type="subcellular location">
    <subcellularLocation>
        <location evidence="11">Cytoplasm</location>
    </subcellularLocation>
</comment>
<comment type="function">
    <text evidence="11">Catalyzes the specific phosphorylation of the 3-hydroxyl group of shikimic acid using ATP as a cosubstrate.</text>
</comment>
<dbReference type="GO" id="GO:0005524">
    <property type="term" value="F:ATP binding"/>
    <property type="evidence" value="ECO:0007669"/>
    <property type="project" value="UniProtKB-UniRule"/>
</dbReference>